<evidence type="ECO:0000259" key="6">
    <source>
        <dbReference type="PROSITE" id="PS51272"/>
    </source>
</evidence>
<dbReference type="PROSITE" id="PS51272">
    <property type="entry name" value="SLH"/>
    <property type="match status" value="3"/>
</dbReference>
<dbReference type="Proteomes" id="UP000214666">
    <property type="component" value="Chromosome"/>
</dbReference>
<dbReference type="InterPro" id="IPR017853">
    <property type="entry name" value="GH"/>
</dbReference>
<evidence type="ECO:0000256" key="5">
    <source>
        <dbReference type="SAM" id="MobiDB-lite"/>
    </source>
</evidence>
<evidence type="ECO:0000313" key="7">
    <source>
        <dbReference type="EMBL" id="ASR49816.1"/>
    </source>
</evidence>
<evidence type="ECO:0000256" key="2">
    <source>
        <dbReference type="ARBA" id="ARBA00022801"/>
    </source>
</evidence>
<dbReference type="InterPro" id="IPR011081">
    <property type="entry name" value="Big_4"/>
</dbReference>
<dbReference type="SUPFAM" id="SSF51445">
    <property type="entry name" value="(Trans)glycosidases"/>
    <property type="match status" value="1"/>
</dbReference>
<dbReference type="GO" id="GO:0015926">
    <property type="term" value="F:glucosidase activity"/>
    <property type="evidence" value="ECO:0007669"/>
    <property type="project" value="InterPro"/>
</dbReference>
<dbReference type="STRING" id="172713.GCA_001705305_01200"/>
<dbReference type="OrthoDB" id="9768786at2"/>
<feature type="domain" description="SLH" evidence="6">
    <location>
        <begin position="1111"/>
        <end position="1178"/>
    </location>
</feature>
<keyword evidence="8" id="KW-1185">Reference proteome</keyword>
<dbReference type="Pfam" id="PF07532">
    <property type="entry name" value="Big_4"/>
    <property type="match status" value="1"/>
</dbReference>
<dbReference type="Pfam" id="PF00395">
    <property type="entry name" value="SLH"/>
    <property type="match status" value="3"/>
</dbReference>
<dbReference type="KEGG" id="pkb:B4V02_25650"/>
<dbReference type="InterPro" id="IPR011683">
    <property type="entry name" value="Glyco_hydro_53"/>
</dbReference>
<name>A0A222WUK8_9BACL</name>
<dbReference type="EMBL" id="CP020028">
    <property type="protein sequence ID" value="ASR49816.1"/>
    <property type="molecule type" value="Genomic_DNA"/>
</dbReference>
<dbReference type="GO" id="GO:0045490">
    <property type="term" value="P:pectin catabolic process"/>
    <property type="evidence" value="ECO:0007669"/>
    <property type="project" value="TreeGrafter"/>
</dbReference>
<dbReference type="RefSeq" id="WP_094156895.1">
    <property type="nucleotide sequence ID" value="NZ_CP020028.1"/>
</dbReference>
<accession>A0A222WUK8</accession>
<dbReference type="Gene3D" id="3.20.20.80">
    <property type="entry name" value="Glycosidases"/>
    <property type="match status" value="1"/>
</dbReference>
<evidence type="ECO:0000256" key="1">
    <source>
        <dbReference type="ARBA" id="ARBA00010687"/>
    </source>
</evidence>
<dbReference type="InterPro" id="IPR001119">
    <property type="entry name" value="SLH_dom"/>
</dbReference>
<reference evidence="7 8" key="1">
    <citation type="submission" date="2017-03" db="EMBL/GenBank/DDBJ databases">
        <title>Complete genome sequence of Paenibacillus Kribbensis producing bioflocculants.</title>
        <authorList>
            <person name="Lee H.-G."/>
            <person name="Oh H.-M."/>
        </authorList>
    </citation>
    <scope>NUCLEOTIDE SEQUENCE [LARGE SCALE GENOMIC DNA]</scope>
    <source>
        <strain evidence="7 8">AM49</strain>
    </source>
</reference>
<feature type="compositionally biased region" description="Polar residues" evidence="5">
    <location>
        <begin position="870"/>
        <end position="887"/>
    </location>
</feature>
<feature type="region of interest" description="Disordered" evidence="5">
    <location>
        <begin position="825"/>
        <end position="896"/>
    </location>
</feature>
<dbReference type="Pfam" id="PF07745">
    <property type="entry name" value="Glyco_hydro_53"/>
    <property type="match status" value="1"/>
</dbReference>
<dbReference type="EC" id="3.2.1.89" evidence="4"/>
<dbReference type="Gene3D" id="2.60.120.260">
    <property type="entry name" value="Galactose-binding domain-like"/>
    <property type="match status" value="2"/>
</dbReference>
<keyword evidence="2 4" id="KW-0378">Hydrolase</keyword>
<feature type="compositionally biased region" description="Low complexity" evidence="5">
    <location>
        <begin position="825"/>
        <end position="834"/>
    </location>
</feature>
<dbReference type="GO" id="GO:0031218">
    <property type="term" value="F:arabinogalactan endo-1,4-beta-galactosidase activity"/>
    <property type="evidence" value="ECO:0007669"/>
    <property type="project" value="UniProtKB-EC"/>
</dbReference>
<keyword evidence="3 4" id="KW-0326">Glycosidase</keyword>
<protein>
    <recommendedName>
        <fullName evidence="4">Arabinogalactan endo-beta-1,4-galactanase</fullName>
        <ecNumber evidence="4">3.2.1.89</ecNumber>
    </recommendedName>
</protein>
<comment type="similarity">
    <text evidence="1 4">Belongs to the glycosyl hydrolase 53 family.</text>
</comment>
<gene>
    <name evidence="7" type="ORF">B4V02_25650</name>
</gene>
<evidence type="ECO:0000256" key="3">
    <source>
        <dbReference type="ARBA" id="ARBA00023295"/>
    </source>
</evidence>
<evidence type="ECO:0000313" key="8">
    <source>
        <dbReference type="Proteomes" id="UP000214666"/>
    </source>
</evidence>
<evidence type="ECO:0000256" key="4">
    <source>
        <dbReference type="RuleBase" id="RU361192"/>
    </source>
</evidence>
<proteinExistence type="inferred from homology"/>
<feature type="domain" description="SLH" evidence="6">
    <location>
        <begin position="1184"/>
        <end position="1241"/>
    </location>
</feature>
<feature type="domain" description="SLH" evidence="6">
    <location>
        <begin position="1242"/>
        <end position="1305"/>
    </location>
</feature>
<comment type="catalytic activity">
    <reaction evidence="4">
        <text>The enzyme specifically hydrolyzes (1-&gt;4)-beta-D-galactosidic linkages in type I arabinogalactans.</text>
        <dbReference type="EC" id="3.2.1.89"/>
    </reaction>
</comment>
<organism evidence="7 8">
    <name type="scientific">Paenibacillus kribbensis</name>
    <dbReference type="NCBI Taxonomy" id="172713"/>
    <lineage>
        <taxon>Bacteria</taxon>
        <taxon>Bacillati</taxon>
        <taxon>Bacillota</taxon>
        <taxon>Bacilli</taxon>
        <taxon>Bacillales</taxon>
        <taxon>Paenibacillaceae</taxon>
        <taxon>Paenibacillus</taxon>
    </lineage>
</organism>
<dbReference type="PANTHER" id="PTHR34983:SF2">
    <property type="entry name" value="ENDO-BETA-1,4-GALACTANASE"/>
    <property type="match status" value="1"/>
</dbReference>
<dbReference type="PANTHER" id="PTHR34983">
    <property type="entry name" value="ARABINOGALACTAN ENDO-BETA-1,4-GALACTANASE A"/>
    <property type="match status" value="1"/>
</dbReference>
<feature type="compositionally biased region" description="Pro residues" evidence="5">
    <location>
        <begin position="835"/>
        <end position="863"/>
    </location>
</feature>
<sequence length="1329" mass="143488">MRRKRQAWLLLVVAIVFVFGSWPMRLTPAAAAESADPSAVVNGGFETNFWSDQSWQVEASDWKQVDIQHYAYASDPFITPSEDTYAFKYWINDAAPANQQVTVSQKLLTLQPGSYELSVQSMGGSDAAAGHVQVFAGIDQSSEVSTSGYNQWGSVTLKFVLTEQTSDLVIGARISGAAAAWGYLDRFSLKQVSTDTTQPVAADIFVKKVEGLKPDFIKGVDISSILSLEQSGVRFYNEQGTEQDIFRTLKESGVNYIRVRVWNHPYDAKGNGYGGGNNDLAKAVEIGKRATANGLKLLVDFHYSDFWADPGKQHVPKAWQSLSFADKEQAVYDYTRNSLQQLLDQGIDVGMVQVGNETNQSFVGEKDWTRISALFNKGSQAVRAVDPNILVALHFTNPETPGRYASYAKALSDNHVDYDVFASSYYPFWHGSLSNLTAVLKQVADTYGKKVMVAETSYAYTSEDGDGHENTAPRSSGQTLDYPISAQGQATSVRNVIEAVSNVGDAGIGVFYWEPAWLPVGPKADVEQNKRLWEQYGSGWAASYAAEYDPDDAGKWYGGSAVDNQALFDFTGHPLSSLNVFKYVNTGAVAALQIDEVQAVTVTAGAGENISLPDSVTVTYNDGSTGTLAVEWDQAALEQAVSQGAGSYVINGTAKGGYPVQATLEIRRPNLLVNGSFEQSDRSMWKITYGNESAGNESAPHTDYQHKASDAKSGQYSLHFYSADAVNFRVEQAVYGLKPGYYDLSMSIQGGDAKNAQMKLFATTSGKEDTVDTGVNGWVQWKQPVIRDIRVIDGKLTVGASIQADGGAWGTLDDFYLTFVRDAEATNPGEGTTPTPEPVPTPTPAPGSTPDPSPAPVPTPTPAPGKDSSRNSSTDDGGTYGGQSENVTARVDGGKNSSTLLSNVVIQRTTLSDGSKKDRVSYGAAQAREALSSVKAEGRPSVRLVMPDPKDEIAELEFALPQDTAKTLADAGVGLEVYTNHARLILSPSTLASMDGNRQFTLSPVKGAAAIQTIAERAKQNGLVQAAAGQGEVRVIGRPVMIETNLQGQPVELVLPLPQQSLPSSASAEELQAFLTKLAVYVEHSDGTRELLQPMLLWDGNQPAGLSFSVNKFSTFTVLHLDKQTASIGRAQENKRSQPYMHGYPNGTFQPARTMTRAELAAILSRLAAERSEQPLVESPVSQKRVNYTDVAGQNWATGAIDTVTMAGWMKGYSGSTFGLERPITRAEMATVLARWQNLSGPASTAFPDTAGHWAEGDIARVQQAGYMHGMPDGSFKPDQTLSRAEAVTLFNRVGKREPVSFADSARWSDVPAGHWAFRDIAAATTPIH</sequence>